<keyword evidence="6 13" id="KW-0489">Methyltransferase</keyword>
<keyword evidence="10 13" id="KW-0408">Iron</keyword>
<comment type="caution">
    <text evidence="13">Lacks conserved residue(s) required for the propagation of feature annotation.</text>
</comment>
<evidence type="ECO:0000256" key="6">
    <source>
        <dbReference type="ARBA" id="ARBA00022603"/>
    </source>
</evidence>
<organism evidence="15 16">
    <name type="scientific">Halobacteriovorax vibrionivorans</name>
    <dbReference type="NCBI Taxonomy" id="2152716"/>
    <lineage>
        <taxon>Bacteria</taxon>
        <taxon>Pseudomonadati</taxon>
        <taxon>Bdellovibrionota</taxon>
        <taxon>Bacteriovoracia</taxon>
        <taxon>Bacteriovoracales</taxon>
        <taxon>Halobacteriovoraceae</taxon>
        <taxon>Halobacteriovorax</taxon>
    </lineage>
</organism>
<comment type="catalytic activity">
    <reaction evidence="13">
        <text>adenosine(37) in tRNA + 2 reduced [2Fe-2S]-[ferredoxin] + 2 S-adenosyl-L-methionine = 2-methyladenosine(37) in tRNA + 5'-deoxyadenosine + L-methionine + 2 oxidized [2Fe-2S]-[ferredoxin] + S-adenosyl-L-homocysteine</text>
        <dbReference type="Rhea" id="RHEA:43332"/>
        <dbReference type="Rhea" id="RHEA-COMP:10000"/>
        <dbReference type="Rhea" id="RHEA-COMP:10001"/>
        <dbReference type="Rhea" id="RHEA-COMP:10162"/>
        <dbReference type="Rhea" id="RHEA-COMP:10485"/>
        <dbReference type="ChEBI" id="CHEBI:17319"/>
        <dbReference type="ChEBI" id="CHEBI:33737"/>
        <dbReference type="ChEBI" id="CHEBI:33738"/>
        <dbReference type="ChEBI" id="CHEBI:57844"/>
        <dbReference type="ChEBI" id="CHEBI:57856"/>
        <dbReference type="ChEBI" id="CHEBI:59789"/>
        <dbReference type="ChEBI" id="CHEBI:74411"/>
        <dbReference type="ChEBI" id="CHEBI:74497"/>
        <dbReference type="EC" id="2.1.1.192"/>
    </reaction>
</comment>
<dbReference type="Pfam" id="PF04055">
    <property type="entry name" value="Radical_SAM"/>
    <property type="match status" value="1"/>
</dbReference>
<comment type="subcellular location">
    <subcellularLocation>
        <location evidence="1 13">Cytoplasm</location>
    </subcellularLocation>
</comment>
<accession>A0ABY0IEV6</accession>
<dbReference type="InterPro" id="IPR058240">
    <property type="entry name" value="rSAM_sf"/>
</dbReference>
<feature type="binding site" evidence="13">
    <location>
        <position position="115"/>
    </location>
    <ligand>
        <name>[4Fe-4S] cluster</name>
        <dbReference type="ChEBI" id="CHEBI:49883"/>
        <note>4Fe-4S-S-AdoMet</note>
    </ligand>
</feature>
<keyword evidence="11 13" id="KW-0411">Iron-sulfur</keyword>
<keyword evidence="16" id="KW-1185">Reference proteome</keyword>
<keyword evidence="9 13" id="KW-0479">Metal-binding</keyword>
<dbReference type="GO" id="GO:0008168">
    <property type="term" value="F:methyltransferase activity"/>
    <property type="evidence" value="ECO:0007669"/>
    <property type="project" value="UniProtKB-KW"/>
</dbReference>
<dbReference type="InterPro" id="IPR004383">
    <property type="entry name" value="rRNA_lsu_MTrfase_RlmN/Cfr"/>
</dbReference>
<feature type="binding site" evidence="13">
    <location>
        <begin position="164"/>
        <end position="165"/>
    </location>
    <ligand>
        <name>S-adenosyl-L-methionine</name>
        <dbReference type="ChEBI" id="CHEBI:59789"/>
    </ligand>
</feature>
<evidence type="ECO:0000256" key="4">
    <source>
        <dbReference type="ARBA" id="ARBA00022490"/>
    </source>
</evidence>
<comment type="miscellaneous">
    <text evidence="13">Reaction proceeds by a ping-pong mechanism involving intermediate methylation of a conserved cysteine residue.</text>
</comment>
<feature type="binding site" evidence="13">
    <location>
        <begin position="219"/>
        <end position="221"/>
    </location>
    <ligand>
        <name>S-adenosyl-L-methionine</name>
        <dbReference type="ChEBI" id="CHEBI:59789"/>
    </ligand>
</feature>
<dbReference type="GO" id="GO:0032259">
    <property type="term" value="P:methylation"/>
    <property type="evidence" value="ECO:0007669"/>
    <property type="project" value="UniProtKB-KW"/>
</dbReference>
<evidence type="ECO:0000256" key="7">
    <source>
        <dbReference type="ARBA" id="ARBA00022679"/>
    </source>
</evidence>
<dbReference type="InterPro" id="IPR027492">
    <property type="entry name" value="RNA_MTrfase_RlmN"/>
</dbReference>
<evidence type="ECO:0000313" key="15">
    <source>
        <dbReference type="EMBL" id="RZF21476.1"/>
    </source>
</evidence>
<evidence type="ECO:0000256" key="11">
    <source>
        <dbReference type="ARBA" id="ARBA00023014"/>
    </source>
</evidence>
<evidence type="ECO:0000256" key="5">
    <source>
        <dbReference type="ARBA" id="ARBA00022552"/>
    </source>
</evidence>
<dbReference type="PANTHER" id="PTHR30544:SF5">
    <property type="entry name" value="RADICAL SAM CORE DOMAIN-CONTAINING PROTEIN"/>
    <property type="match status" value="1"/>
</dbReference>
<evidence type="ECO:0000313" key="16">
    <source>
        <dbReference type="Proteomes" id="UP000443582"/>
    </source>
</evidence>
<dbReference type="PROSITE" id="PS51918">
    <property type="entry name" value="RADICAL_SAM"/>
    <property type="match status" value="1"/>
</dbReference>
<dbReference type="SFLD" id="SFLDG01062">
    <property type="entry name" value="methyltransferase_(Class_A)"/>
    <property type="match status" value="1"/>
</dbReference>
<comment type="similarity">
    <text evidence="2 13">Belongs to the radical SAM superfamily. RlmN family.</text>
</comment>
<evidence type="ECO:0000256" key="1">
    <source>
        <dbReference type="ARBA" id="ARBA00004496"/>
    </source>
</evidence>
<feature type="active site" description="Proton acceptor" evidence="13">
    <location>
        <position position="91"/>
    </location>
</feature>
<protein>
    <recommendedName>
        <fullName evidence="13">Probable dual-specificity RNA methyltransferase RlmN</fullName>
        <ecNumber evidence="13">2.1.1.192</ecNumber>
    </recommendedName>
    <alternativeName>
        <fullName evidence="13">23S rRNA (adenine(2503)-C(2))-methyltransferase</fullName>
    </alternativeName>
    <alternativeName>
        <fullName evidence="13">23S rRNA m2A2503 methyltransferase</fullName>
    </alternativeName>
    <alternativeName>
        <fullName evidence="13">Ribosomal RNA large subunit methyltransferase N</fullName>
    </alternativeName>
    <alternativeName>
        <fullName evidence="13">tRNA (adenine(37)-C(2))-methyltransferase</fullName>
    </alternativeName>
    <alternativeName>
        <fullName evidence="13">tRNA m2A37 methyltransferase</fullName>
    </alternativeName>
</protein>
<dbReference type="NCBIfam" id="TIGR00048">
    <property type="entry name" value="rRNA_mod_RlmN"/>
    <property type="match status" value="1"/>
</dbReference>
<dbReference type="PANTHER" id="PTHR30544">
    <property type="entry name" value="23S RRNA METHYLTRANSFERASE"/>
    <property type="match status" value="1"/>
</dbReference>
<evidence type="ECO:0000256" key="3">
    <source>
        <dbReference type="ARBA" id="ARBA00022485"/>
    </source>
</evidence>
<evidence type="ECO:0000256" key="9">
    <source>
        <dbReference type="ARBA" id="ARBA00022723"/>
    </source>
</evidence>
<feature type="binding site" evidence="13">
    <location>
        <position position="111"/>
    </location>
    <ligand>
        <name>[4Fe-4S] cluster</name>
        <dbReference type="ChEBI" id="CHEBI:49883"/>
        <note>4Fe-4S-S-AdoMet</note>
    </ligand>
</feature>
<proteinExistence type="inferred from homology"/>
<comment type="cofactor">
    <cofactor evidence="13">
        <name>[4Fe-4S] cluster</name>
        <dbReference type="ChEBI" id="CHEBI:49883"/>
    </cofactor>
    <text evidence="13">Binds 1 [4Fe-4S] cluster. The cluster is coordinated with 3 cysteines and an exchangeable S-adenosyl-L-methionine.</text>
</comment>
<feature type="binding site" evidence="13">
    <location>
        <position position="118"/>
    </location>
    <ligand>
        <name>[4Fe-4S] cluster</name>
        <dbReference type="ChEBI" id="CHEBI:49883"/>
        <note>4Fe-4S-S-AdoMet</note>
    </ligand>
</feature>
<dbReference type="EC" id="2.1.1.192" evidence="13"/>
<dbReference type="HAMAP" id="MF_01849">
    <property type="entry name" value="RNA_methyltr_RlmN"/>
    <property type="match status" value="1"/>
</dbReference>
<evidence type="ECO:0000256" key="8">
    <source>
        <dbReference type="ARBA" id="ARBA00022691"/>
    </source>
</evidence>
<dbReference type="EMBL" id="QDKL01000002">
    <property type="protein sequence ID" value="RZF21476.1"/>
    <property type="molecule type" value="Genomic_DNA"/>
</dbReference>
<keyword evidence="7 13" id="KW-0808">Transferase</keyword>
<evidence type="ECO:0000256" key="2">
    <source>
        <dbReference type="ARBA" id="ARBA00007544"/>
    </source>
</evidence>
<dbReference type="SFLD" id="SFLDS00029">
    <property type="entry name" value="Radical_SAM"/>
    <property type="match status" value="1"/>
</dbReference>
<comment type="catalytic activity">
    <reaction evidence="13">
        <text>adenosine(2503) in 23S rRNA + 2 reduced [2Fe-2S]-[ferredoxin] + 2 S-adenosyl-L-methionine = 2-methyladenosine(2503) in 23S rRNA + 5'-deoxyadenosine + L-methionine + 2 oxidized [2Fe-2S]-[ferredoxin] + S-adenosyl-L-homocysteine</text>
        <dbReference type="Rhea" id="RHEA:42916"/>
        <dbReference type="Rhea" id="RHEA-COMP:10000"/>
        <dbReference type="Rhea" id="RHEA-COMP:10001"/>
        <dbReference type="Rhea" id="RHEA-COMP:10152"/>
        <dbReference type="Rhea" id="RHEA-COMP:10282"/>
        <dbReference type="ChEBI" id="CHEBI:17319"/>
        <dbReference type="ChEBI" id="CHEBI:33737"/>
        <dbReference type="ChEBI" id="CHEBI:33738"/>
        <dbReference type="ChEBI" id="CHEBI:57844"/>
        <dbReference type="ChEBI" id="CHEBI:57856"/>
        <dbReference type="ChEBI" id="CHEBI:59789"/>
        <dbReference type="ChEBI" id="CHEBI:74411"/>
        <dbReference type="ChEBI" id="CHEBI:74497"/>
        <dbReference type="EC" id="2.1.1.192"/>
    </reaction>
</comment>
<feature type="binding site" evidence="13">
    <location>
        <position position="295"/>
    </location>
    <ligand>
        <name>S-adenosyl-L-methionine</name>
        <dbReference type="ChEBI" id="CHEBI:59789"/>
    </ligand>
</feature>
<keyword evidence="13" id="KW-0819">tRNA processing</keyword>
<dbReference type="CDD" id="cd01335">
    <property type="entry name" value="Radical_SAM"/>
    <property type="match status" value="1"/>
</dbReference>
<evidence type="ECO:0000256" key="10">
    <source>
        <dbReference type="ARBA" id="ARBA00023004"/>
    </source>
</evidence>
<keyword evidence="8 13" id="KW-0949">S-adenosyl-L-methionine</keyword>
<dbReference type="SFLD" id="SFLDF00275">
    <property type="entry name" value="adenosine_C2_methyltransferase"/>
    <property type="match status" value="1"/>
</dbReference>
<comment type="caution">
    <text evidence="15">The sequence shown here is derived from an EMBL/GenBank/DDBJ whole genome shotgun (WGS) entry which is preliminary data.</text>
</comment>
<reference evidence="16" key="1">
    <citation type="journal article" date="2019" name="Int. J. Syst. Evol. Microbiol.">
        <title>Halobacteriovorax valvorus sp. nov., a novel prokaryotic predator isolated from coastal seawater of China.</title>
        <authorList>
            <person name="Chen M.-X."/>
        </authorList>
    </citation>
    <scope>NUCLEOTIDE SEQUENCE [LARGE SCALE GENOMIC DNA]</scope>
    <source>
        <strain evidence="16">BL9</strain>
    </source>
</reference>
<dbReference type="RefSeq" id="WP_115362275.1">
    <property type="nucleotide sequence ID" value="NZ_QDKL01000002.1"/>
</dbReference>
<name>A0ABY0IEV6_9BACT</name>
<feature type="binding site" evidence="13">
    <location>
        <position position="196"/>
    </location>
    <ligand>
        <name>S-adenosyl-L-methionine</name>
        <dbReference type="ChEBI" id="CHEBI:59789"/>
    </ligand>
</feature>
<keyword evidence="4 13" id="KW-0963">Cytoplasm</keyword>
<evidence type="ECO:0000259" key="14">
    <source>
        <dbReference type="PROSITE" id="PS51918"/>
    </source>
</evidence>
<sequence length="344" mass="39544">MKKSFFQFTFLELQELLSSKGLNSSGANLLYNWYYKKKNAYSKEIQDIAKSTLSFINENLSFSLPKVAMVQEANDRTVKFLFELEDGNKVESVLIPFHKKYSICLSSQVGCAMKCSFCFTGKQGLKRNLKAYEIIGQFLAAWHWLKENRPGEERILNIVFMGQGEPLHNFDEVKKACDIFTSQYGTSIGHQKITISTSGYIPGLKRWKDEIPGVNLALSLHSAFDEIRNELIPINQRYPLEEVLEYIDNIPLRYKQFVTYEYLLIKDLNDGERDARALGNLLQNRRALINLIPFNEFPGTQYKRPKEDNILNFKEILDTYSIPTLVRTTKGDDVLAACGQLNTK</sequence>
<keyword evidence="3 13" id="KW-0004">4Fe-4S</keyword>
<dbReference type="SUPFAM" id="SSF102114">
    <property type="entry name" value="Radical SAM enzymes"/>
    <property type="match status" value="1"/>
</dbReference>
<dbReference type="InterPro" id="IPR007197">
    <property type="entry name" value="rSAM"/>
</dbReference>
<dbReference type="Gene3D" id="3.20.20.70">
    <property type="entry name" value="Aldolase class I"/>
    <property type="match status" value="1"/>
</dbReference>
<comment type="function">
    <text evidence="13">Specifically methylates position 2 of adenine 2503 in 23S rRNA and position 2 of adenine 37 in tRNAs.</text>
</comment>
<dbReference type="PIRSF" id="PIRSF006004">
    <property type="entry name" value="CHP00048"/>
    <property type="match status" value="1"/>
</dbReference>
<evidence type="ECO:0000256" key="12">
    <source>
        <dbReference type="ARBA" id="ARBA00023157"/>
    </source>
</evidence>
<evidence type="ECO:0000256" key="13">
    <source>
        <dbReference type="HAMAP-Rule" id="MF_01849"/>
    </source>
</evidence>
<dbReference type="InterPro" id="IPR013785">
    <property type="entry name" value="Aldolase_TIM"/>
</dbReference>
<gene>
    <name evidence="13 15" type="primary">rlmN</name>
    <name evidence="15" type="ORF">DAY19_07250</name>
</gene>
<feature type="active site" description="S-methylcysteine intermediate" evidence="13">
    <location>
        <position position="338"/>
    </location>
</feature>
<keyword evidence="12 13" id="KW-1015">Disulfide bond</keyword>
<dbReference type="InterPro" id="IPR040072">
    <property type="entry name" value="Methyltransferase_A"/>
</dbReference>
<feature type="domain" description="Radical SAM core" evidence="14">
    <location>
        <begin position="97"/>
        <end position="332"/>
    </location>
</feature>
<keyword evidence="5 13" id="KW-0698">rRNA processing</keyword>
<dbReference type="Proteomes" id="UP000443582">
    <property type="component" value="Unassembled WGS sequence"/>
</dbReference>